<evidence type="ECO:0000259" key="9">
    <source>
        <dbReference type="Pfam" id="PF12704"/>
    </source>
</evidence>
<dbReference type="InterPro" id="IPR017800">
    <property type="entry name" value="ADOP"/>
</dbReference>
<dbReference type="GO" id="GO:0022857">
    <property type="term" value="F:transmembrane transporter activity"/>
    <property type="evidence" value="ECO:0007669"/>
    <property type="project" value="TreeGrafter"/>
</dbReference>
<keyword evidence="5 7" id="KW-0472">Membrane</keyword>
<name>A0A7W7Z9H0_9BACT</name>
<feature type="transmembrane region" description="Helical" evidence="7">
    <location>
        <begin position="747"/>
        <end position="765"/>
    </location>
</feature>
<dbReference type="Pfam" id="PF02687">
    <property type="entry name" value="FtsX"/>
    <property type="match status" value="2"/>
</dbReference>
<dbReference type="InterPro" id="IPR025857">
    <property type="entry name" value="MacB_PCD"/>
</dbReference>
<evidence type="ECO:0000256" key="1">
    <source>
        <dbReference type="ARBA" id="ARBA00004651"/>
    </source>
</evidence>
<feature type="transmembrane region" description="Helical" evidence="7">
    <location>
        <begin position="269"/>
        <end position="293"/>
    </location>
</feature>
<feature type="transmembrane region" description="Helical" evidence="7">
    <location>
        <begin position="777"/>
        <end position="798"/>
    </location>
</feature>
<dbReference type="Proteomes" id="UP000540989">
    <property type="component" value="Unassembled WGS sequence"/>
</dbReference>
<keyword evidence="2" id="KW-1003">Cell membrane</keyword>
<evidence type="ECO:0000259" key="8">
    <source>
        <dbReference type="Pfam" id="PF02687"/>
    </source>
</evidence>
<feature type="transmembrane region" description="Helical" evidence="7">
    <location>
        <begin position="687"/>
        <end position="710"/>
    </location>
</feature>
<dbReference type="EMBL" id="JACHIP010000001">
    <property type="protein sequence ID" value="MBB5055710.1"/>
    <property type="molecule type" value="Genomic_DNA"/>
</dbReference>
<feature type="domain" description="ABC3 transporter permease C-terminal" evidence="8">
    <location>
        <begin position="694"/>
        <end position="806"/>
    </location>
</feature>
<feature type="domain" description="MacB-like periplasmic core" evidence="9">
    <location>
        <begin position="22"/>
        <end position="231"/>
    </location>
</feature>
<keyword evidence="3 7" id="KW-0812">Transmembrane</keyword>
<dbReference type="RefSeq" id="WP_184213467.1">
    <property type="nucleotide sequence ID" value="NZ_JACHIP010000001.1"/>
</dbReference>
<feature type="transmembrane region" description="Helical" evidence="7">
    <location>
        <begin position="21"/>
        <end position="47"/>
    </location>
</feature>
<organism evidence="10 11">
    <name type="scientific">Granulicella aggregans</name>
    <dbReference type="NCBI Taxonomy" id="474949"/>
    <lineage>
        <taxon>Bacteria</taxon>
        <taxon>Pseudomonadati</taxon>
        <taxon>Acidobacteriota</taxon>
        <taxon>Terriglobia</taxon>
        <taxon>Terriglobales</taxon>
        <taxon>Acidobacteriaceae</taxon>
        <taxon>Granulicella</taxon>
    </lineage>
</organism>
<dbReference type="InterPro" id="IPR003838">
    <property type="entry name" value="ABC3_permease_C"/>
</dbReference>
<comment type="similarity">
    <text evidence="6">Belongs to the ABC-4 integral membrane protein family.</text>
</comment>
<comment type="caution">
    <text evidence="10">The sequence shown here is derived from an EMBL/GenBank/DDBJ whole genome shotgun (WGS) entry which is preliminary data.</text>
</comment>
<proteinExistence type="inferred from homology"/>
<evidence type="ECO:0000313" key="11">
    <source>
        <dbReference type="Proteomes" id="UP000540989"/>
    </source>
</evidence>
<feature type="transmembrane region" description="Helical" evidence="7">
    <location>
        <begin position="324"/>
        <end position="348"/>
    </location>
</feature>
<dbReference type="Pfam" id="PF12704">
    <property type="entry name" value="MacB_PCD"/>
    <property type="match status" value="2"/>
</dbReference>
<dbReference type="PROSITE" id="PS51257">
    <property type="entry name" value="PROKAR_LIPOPROTEIN"/>
    <property type="match status" value="1"/>
</dbReference>
<dbReference type="GO" id="GO:0005886">
    <property type="term" value="C:plasma membrane"/>
    <property type="evidence" value="ECO:0007669"/>
    <property type="project" value="UniProtKB-SubCell"/>
</dbReference>
<keyword evidence="11" id="KW-1185">Reference proteome</keyword>
<feature type="domain" description="MacB-like periplasmic core" evidence="9">
    <location>
        <begin position="444"/>
        <end position="642"/>
    </location>
</feature>
<dbReference type="PANTHER" id="PTHR30572:SF4">
    <property type="entry name" value="ABC TRANSPORTER PERMEASE YTRF"/>
    <property type="match status" value="1"/>
</dbReference>
<evidence type="ECO:0000313" key="10">
    <source>
        <dbReference type="EMBL" id="MBB5055710.1"/>
    </source>
</evidence>
<evidence type="ECO:0000256" key="2">
    <source>
        <dbReference type="ARBA" id="ARBA00022475"/>
    </source>
</evidence>
<dbReference type="NCBIfam" id="TIGR03434">
    <property type="entry name" value="ADOP"/>
    <property type="match status" value="1"/>
</dbReference>
<accession>A0A7W7Z9H0</accession>
<evidence type="ECO:0000256" key="5">
    <source>
        <dbReference type="ARBA" id="ARBA00023136"/>
    </source>
</evidence>
<sequence>MKVLLQDVRYSLRQLVKSPGFSITAILSLACGIAATSAVFSVIWAVLMNPYPYANADRMVHINLRGARPGGEQGFGTTASQWQQFRKNPAIEDAIITDDWSLTVTGQDIPEDVSGCFMSSNGFDFFGVAPALGRNFEPSDAIDGQEPSPVVVLSYKFWQRHYNSDPSIIGKTIEMVRKPYTVIGVAAPRFTWNDSDVYVPLKITQETAHAYDLEARLKPGVSHAIAEQQLQGMVTQFAKDSPTHYPLKPGPVLVQGLNDMFLEQIGGTLAMLFGAVLLLLAIGCGNVSILLLARGTAREHEFALRAAIGASRWRIMRQLLTESLILSLTGAALGVLLAIKLLAVIVALLPDGAFPHEAVIAINLPVLVFSVVVAIATGIVFGMMPALRLSRPDVREAMQAGSRKVAGSVSGKATSNALIGAQIALTLLMMAVAGDAVQGFMKLLQRPLGYNPHNVMSVGIPVHENTHKTIAERTAFFEALLEKTEQTPGVQMATISTNATPPSNGSKLEFEIMGQPSAAGQPIWVNWVGEGYFPVLQIALSQGRFWTRTETHNAAKVAVINRTMADKYFPHGDALGHFIRVSAQKAEPPFFLTADGADSWLQIVGVMADKLNNGLRKPVTSEIFIPYTLAEPMHTQILVRAAGSPLPMIHSIGQQVQTVDADQQISGRIFDLDHWIQREPEYAQGQLVSWLFGAFAALALLLAAVGLYSVVSYTVAQRTNEFGIRMALGALHADVLGLVFRSMTVSVGGGVAVGVLLALSLHKLLAHLSSDTEQGYLALLLAIVVLTTVALVASGIPARRAVKIEPMEALRYE</sequence>
<evidence type="ECO:0000256" key="3">
    <source>
        <dbReference type="ARBA" id="ARBA00022692"/>
    </source>
</evidence>
<feature type="domain" description="ABC3 transporter permease C-terminal" evidence="8">
    <location>
        <begin position="275"/>
        <end position="391"/>
    </location>
</feature>
<keyword evidence="4 7" id="KW-1133">Transmembrane helix</keyword>
<feature type="transmembrane region" description="Helical" evidence="7">
    <location>
        <begin position="360"/>
        <end position="381"/>
    </location>
</feature>
<dbReference type="PANTHER" id="PTHR30572">
    <property type="entry name" value="MEMBRANE COMPONENT OF TRANSPORTER-RELATED"/>
    <property type="match status" value="1"/>
</dbReference>
<dbReference type="InterPro" id="IPR050250">
    <property type="entry name" value="Macrolide_Exporter_MacB"/>
</dbReference>
<gene>
    <name evidence="10" type="ORF">HDF16_000379</name>
</gene>
<protein>
    <submittedName>
        <fullName evidence="10">Putative permease</fullName>
    </submittedName>
</protein>
<dbReference type="AlphaFoldDB" id="A0A7W7Z9H0"/>
<evidence type="ECO:0000256" key="4">
    <source>
        <dbReference type="ARBA" id="ARBA00022989"/>
    </source>
</evidence>
<evidence type="ECO:0000256" key="6">
    <source>
        <dbReference type="ARBA" id="ARBA00038076"/>
    </source>
</evidence>
<evidence type="ECO:0000256" key="7">
    <source>
        <dbReference type="SAM" id="Phobius"/>
    </source>
</evidence>
<comment type="subcellular location">
    <subcellularLocation>
        <location evidence="1">Cell membrane</location>
        <topology evidence="1">Multi-pass membrane protein</topology>
    </subcellularLocation>
</comment>
<reference evidence="10 11" key="1">
    <citation type="submission" date="2020-08" db="EMBL/GenBank/DDBJ databases">
        <title>Genomic Encyclopedia of Type Strains, Phase IV (KMG-V): Genome sequencing to study the core and pangenomes of soil and plant-associated prokaryotes.</title>
        <authorList>
            <person name="Whitman W."/>
        </authorList>
    </citation>
    <scope>NUCLEOTIDE SEQUENCE [LARGE SCALE GENOMIC DNA]</scope>
    <source>
        <strain evidence="10 11">M8UP14</strain>
    </source>
</reference>